<protein>
    <recommendedName>
        <fullName evidence="2">non-specific serine/threonine protein kinase</fullName>
        <ecNumber evidence="2">2.7.11.1</ecNumber>
    </recommendedName>
</protein>
<feature type="compositionally biased region" description="Basic and acidic residues" evidence="12">
    <location>
        <begin position="513"/>
        <end position="537"/>
    </location>
</feature>
<dbReference type="Proteomes" id="UP001274896">
    <property type="component" value="Unassembled WGS sequence"/>
</dbReference>
<feature type="transmembrane region" description="Helical" evidence="13">
    <location>
        <begin position="975"/>
        <end position="995"/>
    </location>
</feature>
<dbReference type="Pfam" id="PF00069">
    <property type="entry name" value="Pkinase"/>
    <property type="match status" value="1"/>
</dbReference>
<evidence type="ECO:0000256" key="7">
    <source>
        <dbReference type="ARBA" id="ARBA00022840"/>
    </source>
</evidence>
<proteinExistence type="inferred from homology"/>
<evidence type="ECO:0000313" key="15">
    <source>
        <dbReference type="EMBL" id="KAK3529215.1"/>
    </source>
</evidence>
<accession>A0AAE0QQ34</accession>
<evidence type="ECO:0000256" key="9">
    <source>
        <dbReference type="ARBA" id="ARBA00047899"/>
    </source>
</evidence>
<dbReference type="GO" id="GO:0005737">
    <property type="term" value="C:cytoplasm"/>
    <property type="evidence" value="ECO:0007669"/>
    <property type="project" value="TreeGrafter"/>
</dbReference>
<feature type="compositionally biased region" description="Low complexity" evidence="12">
    <location>
        <begin position="1366"/>
        <end position="1394"/>
    </location>
</feature>
<organism evidence="15 16">
    <name type="scientific">Hemibagrus guttatus</name>
    <dbReference type="NCBI Taxonomy" id="175788"/>
    <lineage>
        <taxon>Eukaryota</taxon>
        <taxon>Metazoa</taxon>
        <taxon>Chordata</taxon>
        <taxon>Craniata</taxon>
        <taxon>Vertebrata</taxon>
        <taxon>Euteleostomi</taxon>
        <taxon>Actinopterygii</taxon>
        <taxon>Neopterygii</taxon>
        <taxon>Teleostei</taxon>
        <taxon>Ostariophysi</taxon>
        <taxon>Siluriformes</taxon>
        <taxon>Bagridae</taxon>
        <taxon>Hemibagrus</taxon>
    </lineage>
</organism>
<feature type="compositionally biased region" description="Basic and acidic residues" evidence="12">
    <location>
        <begin position="1416"/>
        <end position="1431"/>
    </location>
</feature>
<evidence type="ECO:0000256" key="8">
    <source>
        <dbReference type="ARBA" id="ARBA00023054"/>
    </source>
</evidence>
<feature type="transmembrane region" description="Helical" evidence="13">
    <location>
        <begin position="912"/>
        <end position="932"/>
    </location>
</feature>
<dbReference type="PROSITE" id="PS00108">
    <property type="entry name" value="PROTEIN_KINASE_ST"/>
    <property type="match status" value="1"/>
</dbReference>
<feature type="region of interest" description="Disordered" evidence="12">
    <location>
        <begin position="794"/>
        <end position="818"/>
    </location>
</feature>
<keyword evidence="6" id="KW-0418">Kinase</keyword>
<keyword evidence="13" id="KW-1133">Transmembrane helix</keyword>
<dbReference type="PANTHER" id="PTHR47167">
    <property type="entry name" value="SERINE/THREONINE-PROTEIN KINASE TAO1-LIKE PROTEIN"/>
    <property type="match status" value="1"/>
</dbReference>
<dbReference type="FunFam" id="3.30.200.20:FF:000029">
    <property type="entry name" value="Serine/threonine-protein kinase TAO2, putative"/>
    <property type="match status" value="1"/>
</dbReference>
<comment type="catalytic activity">
    <reaction evidence="9">
        <text>L-threonyl-[protein] + ATP = O-phospho-L-threonyl-[protein] + ADP + H(+)</text>
        <dbReference type="Rhea" id="RHEA:46608"/>
        <dbReference type="Rhea" id="RHEA-COMP:11060"/>
        <dbReference type="Rhea" id="RHEA-COMP:11605"/>
        <dbReference type="ChEBI" id="CHEBI:15378"/>
        <dbReference type="ChEBI" id="CHEBI:30013"/>
        <dbReference type="ChEBI" id="CHEBI:30616"/>
        <dbReference type="ChEBI" id="CHEBI:61977"/>
        <dbReference type="ChEBI" id="CHEBI:456216"/>
        <dbReference type="EC" id="2.7.11.1"/>
    </reaction>
</comment>
<feature type="transmembrane region" description="Helical" evidence="13">
    <location>
        <begin position="944"/>
        <end position="968"/>
    </location>
</feature>
<dbReference type="EMBL" id="JAUCMX010000012">
    <property type="protein sequence ID" value="KAK3529215.1"/>
    <property type="molecule type" value="Genomic_DNA"/>
</dbReference>
<feature type="compositionally biased region" description="Low complexity" evidence="12">
    <location>
        <begin position="347"/>
        <end position="370"/>
    </location>
</feature>
<evidence type="ECO:0000256" key="11">
    <source>
        <dbReference type="PROSITE-ProRule" id="PRU10141"/>
    </source>
</evidence>
<feature type="region of interest" description="Disordered" evidence="12">
    <location>
        <begin position="562"/>
        <end position="584"/>
    </location>
</feature>
<feature type="domain" description="Protein kinase" evidence="14">
    <location>
        <begin position="28"/>
        <end position="281"/>
    </location>
</feature>
<evidence type="ECO:0000256" key="2">
    <source>
        <dbReference type="ARBA" id="ARBA00012513"/>
    </source>
</evidence>
<keyword evidence="5 11" id="KW-0547">Nucleotide-binding</keyword>
<keyword evidence="3" id="KW-0723">Serine/threonine-protein kinase</keyword>
<dbReference type="SUPFAM" id="SSF56112">
    <property type="entry name" value="Protein kinase-like (PK-like)"/>
    <property type="match status" value="1"/>
</dbReference>
<evidence type="ECO:0000256" key="4">
    <source>
        <dbReference type="ARBA" id="ARBA00022679"/>
    </source>
</evidence>
<feature type="compositionally biased region" description="Basic and acidic residues" evidence="12">
    <location>
        <begin position="1106"/>
        <end position="1123"/>
    </location>
</feature>
<feature type="region of interest" description="Disordered" evidence="12">
    <location>
        <begin position="1509"/>
        <end position="1548"/>
    </location>
</feature>
<feature type="region of interest" description="Disordered" evidence="12">
    <location>
        <begin position="1337"/>
        <end position="1495"/>
    </location>
</feature>
<comment type="catalytic activity">
    <reaction evidence="10">
        <text>L-seryl-[protein] + ATP = O-phospho-L-seryl-[protein] + ADP + H(+)</text>
        <dbReference type="Rhea" id="RHEA:17989"/>
        <dbReference type="Rhea" id="RHEA-COMP:9863"/>
        <dbReference type="Rhea" id="RHEA-COMP:11604"/>
        <dbReference type="ChEBI" id="CHEBI:15378"/>
        <dbReference type="ChEBI" id="CHEBI:29999"/>
        <dbReference type="ChEBI" id="CHEBI:30616"/>
        <dbReference type="ChEBI" id="CHEBI:83421"/>
        <dbReference type="ChEBI" id="CHEBI:456216"/>
        <dbReference type="EC" id="2.7.11.1"/>
    </reaction>
</comment>
<dbReference type="Gene3D" id="1.10.510.10">
    <property type="entry name" value="Transferase(Phosphotransferase) domain 1"/>
    <property type="match status" value="1"/>
</dbReference>
<feature type="compositionally biased region" description="Low complexity" evidence="12">
    <location>
        <begin position="1470"/>
        <end position="1487"/>
    </location>
</feature>
<feature type="region of interest" description="Disordered" evidence="12">
    <location>
        <begin position="1104"/>
        <end position="1140"/>
    </location>
</feature>
<feature type="compositionally biased region" description="Basic residues" evidence="12">
    <location>
        <begin position="1395"/>
        <end position="1409"/>
    </location>
</feature>
<keyword evidence="4" id="KW-0808">Transferase</keyword>
<evidence type="ECO:0000256" key="3">
    <source>
        <dbReference type="ARBA" id="ARBA00022527"/>
    </source>
</evidence>
<feature type="region of interest" description="Disordered" evidence="12">
    <location>
        <begin position="346"/>
        <end position="437"/>
    </location>
</feature>
<comment type="similarity">
    <text evidence="1">Belongs to the protein kinase superfamily. STE Ser/Thr protein kinase family. STE20 subfamily.</text>
</comment>
<dbReference type="InterPro" id="IPR017441">
    <property type="entry name" value="Protein_kinase_ATP_BS"/>
</dbReference>
<evidence type="ECO:0000256" key="12">
    <source>
        <dbReference type="SAM" id="MobiDB-lite"/>
    </source>
</evidence>
<reference evidence="15" key="1">
    <citation type="submission" date="2023-06" db="EMBL/GenBank/DDBJ databases">
        <title>Male Hemibagrus guttatus genome.</title>
        <authorList>
            <person name="Bian C."/>
        </authorList>
    </citation>
    <scope>NUCLEOTIDE SEQUENCE</scope>
    <source>
        <strain evidence="15">Male_cb2023</strain>
        <tissue evidence="15">Muscle</tissue>
    </source>
</reference>
<dbReference type="GO" id="GO:0004674">
    <property type="term" value="F:protein serine/threonine kinase activity"/>
    <property type="evidence" value="ECO:0007669"/>
    <property type="project" value="UniProtKB-KW"/>
</dbReference>
<dbReference type="Gene3D" id="3.30.200.20">
    <property type="entry name" value="Phosphorylase Kinase, domain 1"/>
    <property type="match status" value="1"/>
</dbReference>
<sequence length="1548" mass="175463">MPSSVRAGSLKDPEVAELFFREDPEKLFTDLREIGHGSFGAVYFAHDIRTNEVVAIKKMSYSGKQSNEKWQDIVKEVKFLQKLRHPNTVEYKGCYLREHTAWLVMEYCLGSASDLIEVHKKPLQEVEIAAIIHGALQGLVYLHSHNMIHRDVKAGNILLTEPGQVKLGDFGSASIVAPANSFVGTPYWMAPEVILAMDEGQYDGKVDVWSLGITCIELAERKPPLFNMNAMSALYHIAQNESPVLQSNHWSDYFRNFVDSCLQKIAQDRPTSDVLLKHHFLCRERPQTVVMDLIARTKDAVRELDNLQYRKMKKILFQETHNGPAAEGTEEEEDVEQYMLRTGTVNSMESSHSLPSMSISASSQSSSVNSLADGSDDSGEMAMMQEGEHTVTSNSSVLHKPLSHDNIYDEPYQPEVDSQQQGPSGGGGGGGGRRRRGRDHFATIRTASLVTRQIQEHEQGSALREQMTGYKRMRRQHQKQLMALENKLKTEMDEHQLRLDKELETQRNNFSSESDKLGKKHQAVLEKEGKNSTTEEKKFQQHILTQQKKELTTLLESQKRQYRQRKEQLKEELNENQSTPKREKQEWLVQQKECLQQHQAEEEAGLLRRQRQYYELQSRQYKRKMLLSRHNLEQDLLREELNKKQTLKDLECAMLLRHHESTQELELRQLSLVQRTRAELIRTQHQSELTNQLEYNKRREQELRQKHAVEVRQQPKSLRLVQERAEEAFEGVERVEDTSVFYGECTPSMKNAERMDEQNFHGLEGENKDWQLEERVEDKGLGDQRLVEGLQWDKEDDARSETEIETEEEVDDGRGVADGCPSEFIPSSSLEIPQRDELSEFYFPDTLEELEPPPICPPSSTSISQPSIPSLFSHTICLVLSLSAAAKPSFPTLLFLSIFLLSLRRSPPLPSLASLVLSAELAFLALFFSYLFLRSVWSLSLSAFFSLVLWASGLFSMSLALSLGLYYVPLALISAFFLSSPSLFLSLYLVLVLVVRPARVFLQNAPRKLARLWVRLLFRLPKPLFTLCQSLTGGMAERSLFHMFPKAGRNCGGRHSRIPVPARSLPIEHQAKHESWVYVWVKRFARRPLGVVADLANSLVLSKGTEAQDEREKREGATKKGAGDDAQGGREVGMRTEEDILRKEHKGEDCAVESKELQIKRQFQDTCKIQTRQYKALRNHLLENTPKSDHKAMLKRLKDEQTRKLAILAEQYDHSINDMLSTQALRLDETQEAEYQALKMQLQQELELLNAYQSKIKIHTDSQHEREVKDLEQRVSIRRALLEQRIEEEMLSLQNERSERIRSLLERQAGEIEAFDSESLRLGFSSLALTGIPSEAYPKQGYQSGHWSHGGAPPHPHAHPRRGPSRSESSSSSSSHALGPLHHSSRSSSSSSSSSHHHHRHHLAQHYHHQSTPQLYRERERDRDREKEREWGGGGVRAELVHPHAFPHHLPSRSSSQSLALLPPPPPAPASISLSSSSSSSSSSSQGVYGGGGGGLVVRGPSLMALRNSPQPLRRTASGGGGPNADGVLSRSTSVTSHISNGSHLSYS</sequence>
<evidence type="ECO:0000256" key="13">
    <source>
        <dbReference type="SAM" id="Phobius"/>
    </source>
</evidence>
<evidence type="ECO:0000256" key="10">
    <source>
        <dbReference type="ARBA" id="ARBA00048679"/>
    </source>
</evidence>
<name>A0AAE0QQ34_9TELE</name>
<gene>
    <name evidence="15" type="ORF">QTP70_021432</name>
</gene>
<dbReference type="InterPro" id="IPR008271">
    <property type="entry name" value="Ser/Thr_kinase_AS"/>
</dbReference>
<keyword evidence="13" id="KW-0812">Transmembrane</keyword>
<dbReference type="GO" id="GO:0005524">
    <property type="term" value="F:ATP binding"/>
    <property type="evidence" value="ECO:0007669"/>
    <property type="project" value="UniProtKB-UniRule"/>
</dbReference>
<feature type="region of interest" description="Disordered" evidence="12">
    <location>
        <begin position="504"/>
        <end position="537"/>
    </location>
</feature>
<evidence type="ECO:0000313" key="16">
    <source>
        <dbReference type="Proteomes" id="UP001274896"/>
    </source>
</evidence>
<evidence type="ECO:0000256" key="6">
    <source>
        <dbReference type="ARBA" id="ARBA00022777"/>
    </source>
</evidence>
<feature type="compositionally biased region" description="Low complexity" evidence="12">
    <location>
        <begin position="1452"/>
        <end position="1461"/>
    </location>
</feature>
<dbReference type="PANTHER" id="PTHR47167:SF6">
    <property type="entry name" value="SERINE_THREONINE-PROTEIN KINASE TAO2"/>
    <property type="match status" value="1"/>
</dbReference>
<dbReference type="PROSITE" id="PS50011">
    <property type="entry name" value="PROTEIN_KINASE_DOM"/>
    <property type="match status" value="1"/>
</dbReference>
<keyword evidence="13" id="KW-0472">Membrane</keyword>
<dbReference type="InterPro" id="IPR051234">
    <property type="entry name" value="TAO_STE20_kinase"/>
</dbReference>
<evidence type="ECO:0000256" key="5">
    <source>
        <dbReference type="ARBA" id="ARBA00022741"/>
    </source>
</evidence>
<dbReference type="FunFam" id="1.10.510.10:FF:000030">
    <property type="entry name" value="Serine/threonine-protein kinase TAO2, putative"/>
    <property type="match status" value="1"/>
</dbReference>
<feature type="compositionally biased region" description="Polar residues" evidence="12">
    <location>
        <begin position="1530"/>
        <end position="1548"/>
    </location>
</feature>
<dbReference type="SMART" id="SM00220">
    <property type="entry name" value="S_TKc"/>
    <property type="match status" value="1"/>
</dbReference>
<feature type="binding site" evidence="11">
    <location>
        <position position="58"/>
    </location>
    <ligand>
        <name>ATP</name>
        <dbReference type="ChEBI" id="CHEBI:30616"/>
    </ligand>
</feature>
<keyword evidence="7 11" id="KW-0067">ATP-binding</keyword>
<feature type="compositionally biased region" description="Basic and acidic residues" evidence="12">
    <location>
        <begin position="564"/>
        <end position="573"/>
    </location>
</feature>
<dbReference type="PROSITE" id="PS00107">
    <property type="entry name" value="PROTEIN_KINASE_ATP"/>
    <property type="match status" value="1"/>
</dbReference>
<comment type="caution">
    <text evidence="15">The sequence shown here is derived from an EMBL/GenBank/DDBJ whole genome shotgun (WGS) entry which is preliminary data.</text>
</comment>
<dbReference type="InterPro" id="IPR000719">
    <property type="entry name" value="Prot_kinase_dom"/>
</dbReference>
<dbReference type="EC" id="2.7.11.1" evidence="2"/>
<keyword evidence="16" id="KW-1185">Reference proteome</keyword>
<evidence type="ECO:0000259" key="14">
    <source>
        <dbReference type="PROSITE" id="PS50011"/>
    </source>
</evidence>
<keyword evidence="8" id="KW-0175">Coiled coil</keyword>
<evidence type="ECO:0000256" key="1">
    <source>
        <dbReference type="ARBA" id="ARBA00008874"/>
    </source>
</evidence>
<dbReference type="InterPro" id="IPR011009">
    <property type="entry name" value="Kinase-like_dom_sf"/>
</dbReference>